<organism evidence="3 4">
    <name type="scientific">Knipowitschia caucasica</name>
    <name type="common">Caucasian dwarf goby</name>
    <name type="synonym">Pomatoschistus caucasicus</name>
    <dbReference type="NCBI Taxonomy" id="637954"/>
    <lineage>
        <taxon>Eukaryota</taxon>
        <taxon>Metazoa</taxon>
        <taxon>Chordata</taxon>
        <taxon>Craniata</taxon>
        <taxon>Vertebrata</taxon>
        <taxon>Euteleostomi</taxon>
        <taxon>Actinopterygii</taxon>
        <taxon>Neopterygii</taxon>
        <taxon>Teleostei</taxon>
        <taxon>Neoteleostei</taxon>
        <taxon>Acanthomorphata</taxon>
        <taxon>Gobiaria</taxon>
        <taxon>Gobiiformes</taxon>
        <taxon>Gobioidei</taxon>
        <taxon>Gobiidae</taxon>
        <taxon>Gobiinae</taxon>
        <taxon>Knipowitschia</taxon>
    </lineage>
</organism>
<proteinExistence type="predicted"/>
<feature type="region of interest" description="Disordered" evidence="2">
    <location>
        <begin position="259"/>
        <end position="281"/>
    </location>
</feature>
<evidence type="ECO:0000256" key="2">
    <source>
        <dbReference type="SAM" id="MobiDB-lite"/>
    </source>
</evidence>
<keyword evidence="1" id="KW-0175">Coiled coil</keyword>
<evidence type="ECO:0000256" key="1">
    <source>
        <dbReference type="SAM" id="Coils"/>
    </source>
</evidence>
<name>A0AAV2LNF0_KNICA</name>
<feature type="coiled-coil region" evidence="1">
    <location>
        <begin position="196"/>
        <end position="233"/>
    </location>
</feature>
<sequence>MQEERPLAPRCQQQTSIKQQLVNVLQELELQKWEEKGEKVEEHSRARDKEAKQSHPENQTTVRQAKKVAVVNWWKAVSGEKAQKGTNGVAPNQDLSDTQEKLRAAEQTITDMREQVCLLQASLRSAQDLLNEQKHCSLVLSADKATNTEPEKELLESIGKEQKDVAVETDPVEGTGASSSPQDSFQLTANQVLVTLKKMEDMVNRALDTAEQVKEGEQRVSRVRQRMESITQKVKEALGRTVSTERQMDRLQLDLSANPAQTALEDTSGPSSSADASGDDENCRLPVISAIPDLKENGDAGRSERGSTPKEEKTHLWQGSQVKCSDSSVFIFPHTRSRPPLLPNMPTLPEEEEDSPEEMDSSSSSPSTVSVFHFNQHHF</sequence>
<feature type="compositionally biased region" description="Acidic residues" evidence="2">
    <location>
        <begin position="349"/>
        <end position="360"/>
    </location>
</feature>
<feature type="compositionally biased region" description="Basic and acidic residues" evidence="2">
    <location>
        <begin position="34"/>
        <end position="55"/>
    </location>
</feature>
<evidence type="ECO:0000313" key="3">
    <source>
        <dbReference type="EMBL" id="CAL1603857.1"/>
    </source>
</evidence>
<evidence type="ECO:0000313" key="4">
    <source>
        <dbReference type="Proteomes" id="UP001497482"/>
    </source>
</evidence>
<feature type="compositionally biased region" description="Basic and acidic residues" evidence="2">
    <location>
        <begin position="293"/>
        <end position="315"/>
    </location>
</feature>
<reference evidence="3 4" key="1">
    <citation type="submission" date="2024-04" db="EMBL/GenBank/DDBJ databases">
        <authorList>
            <person name="Waldvogel A.-M."/>
            <person name="Schoenle A."/>
        </authorList>
    </citation>
    <scope>NUCLEOTIDE SEQUENCE [LARGE SCALE GENOMIC DNA]</scope>
</reference>
<feature type="compositionally biased region" description="Low complexity" evidence="2">
    <location>
        <begin position="266"/>
        <end position="276"/>
    </location>
</feature>
<accession>A0AAV2LNF0</accession>
<feature type="region of interest" description="Disordered" evidence="2">
    <location>
        <begin position="293"/>
        <end position="320"/>
    </location>
</feature>
<dbReference type="EMBL" id="OZ035826">
    <property type="protein sequence ID" value="CAL1603857.1"/>
    <property type="molecule type" value="Genomic_DNA"/>
</dbReference>
<feature type="region of interest" description="Disordered" evidence="2">
    <location>
        <begin position="34"/>
        <end position="65"/>
    </location>
</feature>
<keyword evidence="4" id="KW-1185">Reference proteome</keyword>
<dbReference type="Proteomes" id="UP001497482">
    <property type="component" value="Chromosome 4"/>
</dbReference>
<feature type="region of interest" description="Disordered" evidence="2">
    <location>
        <begin position="333"/>
        <end position="379"/>
    </location>
</feature>
<dbReference type="AlphaFoldDB" id="A0AAV2LNF0"/>
<protein>
    <submittedName>
        <fullName evidence="3">Uncharacterized protein</fullName>
    </submittedName>
</protein>
<gene>
    <name evidence="3" type="ORF">KC01_LOCUS31466</name>
</gene>